<evidence type="ECO:0000256" key="1">
    <source>
        <dbReference type="ARBA" id="ARBA00006226"/>
    </source>
</evidence>
<accession>A0A3G8MAS7</accession>
<name>A0A3G8MAS7_9HYPH</name>
<dbReference type="InterPro" id="IPR035093">
    <property type="entry name" value="RelE/ParE_toxin_dom_sf"/>
</dbReference>
<proteinExistence type="inferred from homology"/>
<organism evidence="3 4">
    <name type="scientific">Methylocystis rosea</name>
    <dbReference type="NCBI Taxonomy" id="173366"/>
    <lineage>
        <taxon>Bacteria</taxon>
        <taxon>Pseudomonadati</taxon>
        <taxon>Pseudomonadota</taxon>
        <taxon>Alphaproteobacteria</taxon>
        <taxon>Hyphomicrobiales</taxon>
        <taxon>Methylocystaceae</taxon>
        <taxon>Methylocystis</taxon>
    </lineage>
</organism>
<dbReference type="RefSeq" id="WP_018406525.1">
    <property type="nucleotide sequence ID" value="NZ_CP034086.1"/>
</dbReference>
<dbReference type="InterPro" id="IPR007712">
    <property type="entry name" value="RelE/ParE_toxin"/>
</dbReference>
<dbReference type="Proteomes" id="UP000273982">
    <property type="component" value="Chromosome"/>
</dbReference>
<dbReference type="AlphaFoldDB" id="A0A3G8MAS7"/>
<dbReference type="EMBL" id="CP034086">
    <property type="protein sequence ID" value="AZG77938.1"/>
    <property type="molecule type" value="Genomic_DNA"/>
</dbReference>
<dbReference type="PANTHER" id="PTHR33755">
    <property type="entry name" value="TOXIN PARE1-RELATED"/>
    <property type="match status" value="1"/>
</dbReference>
<dbReference type="InterPro" id="IPR051803">
    <property type="entry name" value="TA_system_RelE-like_toxin"/>
</dbReference>
<evidence type="ECO:0000313" key="3">
    <source>
        <dbReference type="EMBL" id="AZG77938.1"/>
    </source>
</evidence>
<protein>
    <submittedName>
        <fullName evidence="3">Type II toxin-antitoxin system RelE/ParE family toxin</fullName>
    </submittedName>
</protein>
<gene>
    <name evidence="3" type="ORF">EHO51_15020</name>
</gene>
<comment type="similarity">
    <text evidence="1">Belongs to the RelE toxin family.</text>
</comment>
<dbReference type="PANTHER" id="PTHR33755:SF6">
    <property type="entry name" value="PLASMID STABILIZATION SYSTEM PROTEIN"/>
    <property type="match status" value="1"/>
</dbReference>
<keyword evidence="2" id="KW-1277">Toxin-antitoxin system</keyword>
<evidence type="ECO:0000256" key="2">
    <source>
        <dbReference type="ARBA" id="ARBA00022649"/>
    </source>
</evidence>
<dbReference type="KEGG" id="mros:EHO51_15020"/>
<sequence length="99" mass="11181">MIVVITQEAEADLESIGDHIAQESPESAVTFVRELREACEGLGDMSKRFPLVARYEHAGIRRRVHGNYLIFYRVGIETVDVIHVLHGAMNYEPLLFPEG</sequence>
<dbReference type="Pfam" id="PF05016">
    <property type="entry name" value="ParE_toxin"/>
    <property type="match status" value="1"/>
</dbReference>
<dbReference type="Gene3D" id="3.30.2310.20">
    <property type="entry name" value="RelE-like"/>
    <property type="match status" value="1"/>
</dbReference>
<evidence type="ECO:0000313" key="4">
    <source>
        <dbReference type="Proteomes" id="UP000273982"/>
    </source>
</evidence>
<reference evidence="3 4" key="1">
    <citation type="submission" date="2018-11" db="EMBL/GenBank/DDBJ databases">
        <title>Genome squencing of methanotrophic bacteria isolated from alkaline groundwater in Korea.</title>
        <authorList>
            <person name="Nguyen L.N."/>
        </authorList>
    </citation>
    <scope>NUCLEOTIDE SEQUENCE [LARGE SCALE GENOMIC DNA]</scope>
    <source>
        <strain evidence="3 4">GW6</strain>
    </source>
</reference>